<dbReference type="InterPro" id="IPR013785">
    <property type="entry name" value="Aldolase_TIM"/>
</dbReference>
<dbReference type="InterPro" id="IPR041233">
    <property type="entry name" value="Melibiase_C"/>
</dbReference>
<dbReference type="SUPFAM" id="SSF50370">
    <property type="entry name" value="Ricin B-like lectins"/>
    <property type="match status" value="1"/>
</dbReference>
<dbReference type="FunFam" id="3.20.20.70:FF:000197">
    <property type="entry name" value="Alpha-galactosidase"/>
    <property type="match status" value="1"/>
</dbReference>
<reference evidence="8" key="1">
    <citation type="submission" date="2024-06" db="EMBL/GenBank/DDBJ databases">
        <authorList>
            <person name="Li S."/>
        </authorList>
    </citation>
    <scope>NUCLEOTIDE SEQUENCE</scope>
    <source>
        <strain evidence="8">SR10</strain>
    </source>
</reference>
<evidence type="ECO:0000256" key="5">
    <source>
        <dbReference type="RuleBase" id="RU361168"/>
    </source>
</evidence>
<organism evidence="8">
    <name type="scientific">Lysobacter firmicutimachus</name>
    <dbReference type="NCBI Taxonomy" id="1792846"/>
    <lineage>
        <taxon>Bacteria</taxon>
        <taxon>Pseudomonadati</taxon>
        <taxon>Pseudomonadota</taxon>
        <taxon>Gammaproteobacteria</taxon>
        <taxon>Lysobacterales</taxon>
        <taxon>Lysobacteraceae</taxon>
        <taxon>Lysobacter</taxon>
    </lineage>
</organism>
<dbReference type="InterPro" id="IPR000772">
    <property type="entry name" value="Ricin_B_lectin"/>
</dbReference>
<comment type="catalytic activity">
    <reaction evidence="5">
        <text>Hydrolysis of terminal, non-reducing alpha-D-galactose residues in alpha-D-galactosides, including galactose oligosaccharides, galactomannans and galactolipids.</text>
        <dbReference type="EC" id="3.2.1.22"/>
    </reaction>
</comment>
<feature type="signal peptide" evidence="6">
    <location>
        <begin position="1"/>
        <end position="27"/>
    </location>
</feature>
<dbReference type="EC" id="3.2.1.22" evidence="5"/>
<dbReference type="InterPro" id="IPR013780">
    <property type="entry name" value="Glyco_hydro_b"/>
</dbReference>
<dbReference type="PRINTS" id="PR00740">
    <property type="entry name" value="GLHYDRLASE27"/>
</dbReference>
<dbReference type="Gene3D" id="2.60.40.1180">
    <property type="entry name" value="Golgi alpha-mannosidase II"/>
    <property type="match status" value="1"/>
</dbReference>
<dbReference type="PROSITE" id="PS00512">
    <property type="entry name" value="ALPHA_GALACTOSIDASE"/>
    <property type="match status" value="1"/>
</dbReference>
<dbReference type="PROSITE" id="PS50231">
    <property type="entry name" value="RICIN_B_LECTIN"/>
    <property type="match status" value="1"/>
</dbReference>
<protein>
    <recommendedName>
        <fullName evidence="5">Alpha-galactosidase</fullName>
        <ecNumber evidence="5">3.2.1.22</ecNumber>
    </recommendedName>
    <alternativeName>
        <fullName evidence="5">Melibiase</fullName>
    </alternativeName>
</protein>
<dbReference type="PANTHER" id="PTHR11452:SF75">
    <property type="entry name" value="ALPHA-GALACTOSIDASE MEL1"/>
    <property type="match status" value="1"/>
</dbReference>
<dbReference type="Pfam" id="PF16499">
    <property type="entry name" value="Melibiase_2"/>
    <property type="match status" value="1"/>
</dbReference>
<feature type="domain" description="Ricin B lectin" evidence="7">
    <location>
        <begin position="410"/>
        <end position="537"/>
    </location>
</feature>
<dbReference type="Pfam" id="PF00652">
    <property type="entry name" value="Ricin_B_lectin"/>
    <property type="match status" value="1"/>
</dbReference>
<keyword evidence="5" id="KW-1015">Disulfide bond</keyword>
<accession>A0AAU8MSE4</accession>
<dbReference type="InterPro" id="IPR017853">
    <property type="entry name" value="GH"/>
</dbReference>
<dbReference type="SUPFAM" id="SSF51011">
    <property type="entry name" value="Glycosyl hydrolase domain"/>
    <property type="match status" value="1"/>
</dbReference>
<keyword evidence="2 6" id="KW-0732">Signal</keyword>
<evidence type="ECO:0000313" key="8">
    <source>
        <dbReference type="EMBL" id="XCO75199.1"/>
    </source>
</evidence>
<dbReference type="InterPro" id="IPR002241">
    <property type="entry name" value="Glyco_hydro_27"/>
</dbReference>
<dbReference type="CDD" id="cd14792">
    <property type="entry name" value="GH27"/>
    <property type="match status" value="1"/>
</dbReference>
<dbReference type="SMART" id="SM00458">
    <property type="entry name" value="RICIN"/>
    <property type="match status" value="1"/>
</dbReference>
<dbReference type="Gene3D" id="2.80.10.50">
    <property type="match status" value="1"/>
</dbReference>
<dbReference type="GO" id="GO:0004557">
    <property type="term" value="F:alpha-galactosidase activity"/>
    <property type="evidence" value="ECO:0007669"/>
    <property type="project" value="UniProtKB-EC"/>
</dbReference>
<feature type="chain" id="PRO_5043639036" description="Alpha-galactosidase" evidence="6">
    <location>
        <begin position="28"/>
        <end position="537"/>
    </location>
</feature>
<dbReference type="EMBL" id="CP159925">
    <property type="protein sequence ID" value="XCO75199.1"/>
    <property type="molecule type" value="Genomic_DNA"/>
</dbReference>
<evidence type="ECO:0000259" key="7">
    <source>
        <dbReference type="SMART" id="SM00458"/>
    </source>
</evidence>
<dbReference type="AlphaFoldDB" id="A0AAU8MSE4"/>
<name>A0AAU8MSE4_9GAMM</name>
<evidence type="ECO:0000256" key="3">
    <source>
        <dbReference type="ARBA" id="ARBA00022801"/>
    </source>
</evidence>
<dbReference type="PANTHER" id="PTHR11452">
    <property type="entry name" value="ALPHA-GALACTOSIDASE/ALPHA-N-ACETYLGALACTOSAMINIDASE"/>
    <property type="match status" value="1"/>
</dbReference>
<evidence type="ECO:0000256" key="2">
    <source>
        <dbReference type="ARBA" id="ARBA00022729"/>
    </source>
</evidence>
<evidence type="ECO:0000256" key="4">
    <source>
        <dbReference type="ARBA" id="ARBA00023295"/>
    </source>
</evidence>
<comment type="similarity">
    <text evidence="1 5">Belongs to the glycosyl hydrolase 27 family.</text>
</comment>
<dbReference type="SUPFAM" id="SSF51445">
    <property type="entry name" value="(Trans)glycosidases"/>
    <property type="match status" value="1"/>
</dbReference>
<dbReference type="Gene3D" id="3.20.20.70">
    <property type="entry name" value="Aldolase class I"/>
    <property type="match status" value="1"/>
</dbReference>
<proteinExistence type="inferred from homology"/>
<gene>
    <name evidence="8" type="ORF">ABU614_23155</name>
</gene>
<dbReference type="Pfam" id="PF17801">
    <property type="entry name" value="Melibiase_C"/>
    <property type="match status" value="1"/>
</dbReference>
<evidence type="ECO:0000256" key="1">
    <source>
        <dbReference type="ARBA" id="ARBA00009743"/>
    </source>
</evidence>
<sequence>MRCRSSVAIAVWCAGLLCAGLSSPVHAAKNGLAQTPPMGWNSWNKFGCSITEAKVKAIADELASPGLSDQGYQYVTVDDCWMASQRDAGGNLVSDPVRFPSGMKALADYVHSKGLKFGLYQSPTQGTCQLRPGSYEHETQDANTFAAWGVDYLKYDWCQTSKTESPKMWADFPGRSEKEIAQILFRRMSDALRATGRPIVYSLSACCSPLEFSTWAGDSSNLWRTSGDIADTWSSVLSNYRAAIDLQAAAGPGGWNDPDMLEVGNGGLSGIEYRSHMSLWAMLAAPLVLGNDVTTSTAETEWIVGNPAIIAIDRDSLGVAATRIANASGLEVLTRPLANGDRAVALLNTGASTATISTTLTKIGLPAASATLTDVWSGAVTSTAGTISASVPAHGTAIYRVRSSTPPAAGATEFVGVASGLCIDVNSGQPTDGNALIIYGCHGMANQQFAVGNGALVTFGGLKCVRPRAGSLARGTVLEVGPCTGGTEQAFARTPTGALRHTASGMCVDVKDARTSSGTGIILWDCHGATNQQWLRR</sequence>
<dbReference type="CDD" id="cd23418">
    <property type="entry name" value="beta-trefoil_Ricin_XLN-like"/>
    <property type="match status" value="1"/>
</dbReference>
<dbReference type="RefSeq" id="WP_363798036.1">
    <property type="nucleotide sequence ID" value="NZ_CP159925.1"/>
</dbReference>
<evidence type="ECO:0000256" key="6">
    <source>
        <dbReference type="SAM" id="SignalP"/>
    </source>
</evidence>
<dbReference type="InterPro" id="IPR000111">
    <property type="entry name" value="Glyco_hydro_27/36_CS"/>
</dbReference>
<keyword evidence="4 5" id="KW-0326">Glycosidase</keyword>
<keyword evidence="3 5" id="KW-0378">Hydrolase</keyword>
<dbReference type="GO" id="GO:0005975">
    <property type="term" value="P:carbohydrate metabolic process"/>
    <property type="evidence" value="ECO:0007669"/>
    <property type="project" value="InterPro"/>
</dbReference>
<dbReference type="InterPro" id="IPR035992">
    <property type="entry name" value="Ricin_B-like_lectins"/>
</dbReference>